<evidence type="ECO:0008006" key="3">
    <source>
        <dbReference type="Google" id="ProtNLM"/>
    </source>
</evidence>
<name>A0A1G6UIH0_9BACT</name>
<accession>A0A1G6UIH0</accession>
<dbReference type="Proteomes" id="UP000199452">
    <property type="component" value="Unassembled WGS sequence"/>
</dbReference>
<evidence type="ECO:0000313" key="1">
    <source>
        <dbReference type="EMBL" id="SDD40367.1"/>
    </source>
</evidence>
<keyword evidence="2" id="KW-1185">Reference proteome</keyword>
<sequence>MSDSSDILYVSDKKGNGLKPITSNYENAISIDIYDKQGFALIKLQRDLDKDNDFESDDKDYYYIRLDLNTITLGNKIEINN</sequence>
<organism evidence="1 2">
    <name type="scientific">Williamwhitmania taraxaci</name>
    <dbReference type="NCBI Taxonomy" id="1640674"/>
    <lineage>
        <taxon>Bacteria</taxon>
        <taxon>Pseudomonadati</taxon>
        <taxon>Bacteroidota</taxon>
        <taxon>Bacteroidia</taxon>
        <taxon>Bacteroidales</taxon>
        <taxon>Williamwhitmaniaceae</taxon>
        <taxon>Williamwhitmania</taxon>
    </lineage>
</organism>
<dbReference type="AlphaFoldDB" id="A0A1G6UIH0"/>
<protein>
    <recommendedName>
        <fullName evidence="3">Por secretion system C-terminal sorting domain-containing protein</fullName>
    </recommendedName>
</protein>
<reference evidence="1 2" key="1">
    <citation type="submission" date="2016-09" db="EMBL/GenBank/DDBJ databases">
        <authorList>
            <person name="Capua I."/>
            <person name="De Benedictis P."/>
            <person name="Joannis T."/>
            <person name="Lombin L.H."/>
            <person name="Cattoli G."/>
        </authorList>
    </citation>
    <scope>NUCLEOTIDE SEQUENCE [LARGE SCALE GENOMIC DNA]</scope>
    <source>
        <strain evidence="1 2">A7P-90m</strain>
    </source>
</reference>
<gene>
    <name evidence="1" type="ORF">SAMN05216323_11741</name>
</gene>
<evidence type="ECO:0000313" key="2">
    <source>
        <dbReference type="Proteomes" id="UP000199452"/>
    </source>
</evidence>
<proteinExistence type="predicted"/>
<dbReference type="EMBL" id="FMYP01000174">
    <property type="protein sequence ID" value="SDD40367.1"/>
    <property type="molecule type" value="Genomic_DNA"/>
</dbReference>